<reference evidence="1" key="2">
    <citation type="submission" date="2018-05" db="EMBL/GenBank/DDBJ databases">
        <title>OpunRS2 (Oryza punctata Reference Sequence Version 2).</title>
        <authorList>
            <person name="Zhang J."/>
            <person name="Kudrna D."/>
            <person name="Lee S."/>
            <person name="Talag J."/>
            <person name="Welchert J."/>
            <person name="Wing R.A."/>
        </authorList>
    </citation>
    <scope>NUCLEOTIDE SEQUENCE [LARGE SCALE GENOMIC DNA]</scope>
</reference>
<proteinExistence type="predicted"/>
<accession>A0A0E0MPB3</accession>
<evidence type="ECO:0000313" key="2">
    <source>
        <dbReference type="Proteomes" id="UP000026962"/>
    </source>
</evidence>
<protein>
    <submittedName>
        <fullName evidence="1">Uncharacterized protein</fullName>
    </submittedName>
</protein>
<dbReference type="Proteomes" id="UP000026962">
    <property type="component" value="Chromosome 12"/>
</dbReference>
<reference evidence="1" key="1">
    <citation type="submission" date="2015-04" db="UniProtKB">
        <authorList>
            <consortium name="EnsemblPlants"/>
        </authorList>
    </citation>
    <scope>IDENTIFICATION</scope>
</reference>
<organism evidence="1">
    <name type="scientific">Oryza punctata</name>
    <name type="common">Red rice</name>
    <dbReference type="NCBI Taxonomy" id="4537"/>
    <lineage>
        <taxon>Eukaryota</taxon>
        <taxon>Viridiplantae</taxon>
        <taxon>Streptophyta</taxon>
        <taxon>Embryophyta</taxon>
        <taxon>Tracheophyta</taxon>
        <taxon>Spermatophyta</taxon>
        <taxon>Magnoliopsida</taxon>
        <taxon>Liliopsida</taxon>
        <taxon>Poales</taxon>
        <taxon>Poaceae</taxon>
        <taxon>BOP clade</taxon>
        <taxon>Oryzoideae</taxon>
        <taxon>Oryzeae</taxon>
        <taxon>Oryzinae</taxon>
        <taxon>Oryza</taxon>
    </lineage>
</organism>
<dbReference type="AlphaFoldDB" id="A0A0E0MPB3"/>
<dbReference type="EnsemblPlants" id="OPUNC12G16240.1">
    <property type="protein sequence ID" value="OPUNC12G16240.1"/>
    <property type="gene ID" value="OPUNC12G16240"/>
</dbReference>
<name>A0A0E0MPB3_ORYPU</name>
<evidence type="ECO:0000313" key="1">
    <source>
        <dbReference type="EnsemblPlants" id="OPUNC12G16240.1"/>
    </source>
</evidence>
<dbReference type="Gramene" id="OPUNC12G16240.1">
    <property type="protein sequence ID" value="OPUNC12G16240.1"/>
    <property type="gene ID" value="OPUNC12G16240"/>
</dbReference>
<sequence length="167" mass="17868">MSGEVATTVRSPTRPSCAALVGHRCPLRHPMELHRHRPTSSPPSLRHFVTAVRDATAVRGEAAAATASASPRLGGNVRSWSLPGGRRRRLPPGLVAWPASVKEQRCLPYPSSGAGSGLSGSGHLLLFPRKGDREGEERDASDAAMLLYTNGWPWDALVRIFVGGEEC</sequence>
<keyword evidence="2" id="KW-1185">Reference proteome</keyword>